<dbReference type="EMBL" id="JAHRHJ020000006">
    <property type="protein sequence ID" value="KAH9312736.1"/>
    <property type="molecule type" value="Genomic_DNA"/>
</dbReference>
<dbReference type="Proteomes" id="UP000824469">
    <property type="component" value="Unassembled WGS sequence"/>
</dbReference>
<sequence length="205" mass="23693">SSDDDAVRMSMKHKAREGHYKLSKIRKVNFVIFVVSALSIIQIMDNGDIRASDTLVKLFSCPYISFKDDKPIVVMTHGDELNHSDRTRAHIFLGQLLGISSVDQIYDISDDHDLVTDMSLLDMLECSLQRADKNLPYKDKDVVQQFASLLKEFNTGAQWLLNTSSKDEVRCFVIVIMLAILVWQWLHFSPHLKEPEIKWYKIRHL</sequence>
<keyword evidence="1" id="KW-0472">Membrane</keyword>
<reference evidence="2 3" key="1">
    <citation type="journal article" date="2021" name="Nat. Plants">
        <title>The Taxus genome provides insights into paclitaxel biosynthesis.</title>
        <authorList>
            <person name="Xiong X."/>
            <person name="Gou J."/>
            <person name="Liao Q."/>
            <person name="Li Y."/>
            <person name="Zhou Q."/>
            <person name="Bi G."/>
            <person name="Li C."/>
            <person name="Du R."/>
            <person name="Wang X."/>
            <person name="Sun T."/>
            <person name="Guo L."/>
            <person name="Liang H."/>
            <person name="Lu P."/>
            <person name="Wu Y."/>
            <person name="Zhang Z."/>
            <person name="Ro D.K."/>
            <person name="Shang Y."/>
            <person name="Huang S."/>
            <person name="Yan J."/>
        </authorList>
    </citation>
    <scope>NUCLEOTIDE SEQUENCE [LARGE SCALE GENOMIC DNA]</scope>
    <source>
        <strain evidence="2">Ta-2019</strain>
    </source>
</reference>
<protein>
    <submittedName>
        <fullName evidence="2">Uncharacterized protein</fullName>
    </submittedName>
</protein>
<gene>
    <name evidence="2" type="ORF">KI387_027771</name>
</gene>
<accession>A0AA38FY08</accession>
<proteinExistence type="predicted"/>
<keyword evidence="1" id="KW-0812">Transmembrane</keyword>
<feature type="non-terminal residue" evidence="2">
    <location>
        <position position="205"/>
    </location>
</feature>
<dbReference type="PANTHER" id="PTHR14241">
    <property type="entry name" value="INTERFERON-INDUCED PROTEIN 44"/>
    <property type="match status" value="1"/>
</dbReference>
<keyword evidence="3" id="KW-1185">Reference proteome</keyword>
<feature type="non-terminal residue" evidence="2">
    <location>
        <position position="1"/>
    </location>
</feature>
<keyword evidence="1" id="KW-1133">Transmembrane helix</keyword>
<dbReference type="PANTHER" id="PTHR14241:SF32">
    <property type="entry name" value="VWFA DOMAIN-CONTAINING PROTEIN-RELATED"/>
    <property type="match status" value="1"/>
</dbReference>
<feature type="transmembrane region" description="Helical" evidence="1">
    <location>
        <begin position="169"/>
        <end position="186"/>
    </location>
</feature>
<evidence type="ECO:0000313" key="3">
    <source>
        <dbReference type="Proteomes" id="UP000824469"/>
    </source>
</evidence>
<name>A0AA38FY08_TAXCH</name>
<dbReference type="AlphaFoldDB" id="A0AA38FY08"/>
<organism evidence="2 3">
    <name type="scientific">Taxus chinensis</name>
    <name type="common">Chinese yew</name>
    <name type="synonym">Taxus wallichiana var. chinensis</name>
    <dbReference type="NCBI Taxonomy" id="29808"/>
    <lineage>
        <taxon>Eukaryota</taxon>
        <taxon>Viridiplantae</taxon>
        <taxon>Streptophyta</taxon>
        <taxon>Embryophyta</taxon>
        <taxon>Tracheophyta</taxon>
        <taxon>Spermatophyta</taxon>
        <taxon>Pinopsida</taxon>
        <taxon>Pinidae</taxon>
        <taxon>Conifers II</taxon>
        <taxon>Cupressales</taxon>
        <taxon>Taxaceae</taxon>
        <taxon>Taxus</taxon>
    </lineage>
</organism>
<dbReference type="OMA" id="ILENWMF"/>
<evidence type="ECO:0000313" key="2">
    <source>
        <dbReference type="EMBL" id="KAH9312736.1"/>
    </source>
</evidence>
<evidence type="ECO:0000256" key="1">
    <source>
        <dbReference type="SAM" id="Phobius"/>
    </source>
</evidence>
<comment type="caution">
    <text evidence="2">The sequence shown here is derived from an EMBL/GenBank/DDBJ whole genome shotgun (WGS) entry which is preliminary data.</text>
</comment>